<dbReference type="Pfam" id="PF06439">
    <property type="entry name" value="3keto-disac_hyd"/>
    <property type="match status" value="2"/>
</dbReference>
<organism evidence="3 4">
    <name type="scientific">Ilyomonas limi</name>
    <dbReference type="NCBI Taxonomy" id="2575867"/>
    <lineage>
        <taxon>Bacteria</taxon>
        <taxon>Pseudomonadati</taxon>
        <taxon>Bacteroidota</taxon>
        <taxon>Chitinophagia</taxon>
        <taxon>Chitinophagales</taxon>
        <taxon>Chitinophagaceae</taxon>
        <taxon>Ilyomonas</taxon>
    </lineage>
</organism>
<feature type="domain" description="3-keto-alpha-glucoside-1,2-lyase/3-keto-2-hydroxy-glucal hydratase" evidence="2">
    <location>
        <begin position="246"/>
        <end position="454"/>
    </location>
</feature>
<feature type="chain" id="PRO_5020287367" evidence="1">
    <location>
        <begin position="20"/>
        <end position="457"/>
    </location>
</feature>
<feature type="domain" description="3-keto-alpha-glucoside-1,2-lyase/3-keto-2-hydroxy-glucal hydratase" evidence="2">
    <location>
        <begin position="25"/>
        <end position="215"/>
    </location>
</feature>
<evidence type="ECO:0000313" key="3">
    <source>
        <dbReference type="EMBL" id="TKK68561.1"/>
    </source>
</evidence>
<dbReference type="Gene3D" id="2.60.120.560">
    <property type="entry name" value="Exo-inulinase, domain 1"/>
    <property type="match status" value="2"/>
</dbReference>
<keyword evidence="4" id="KW-1185">Reference proteome</keyword>
<dbReference type="Proteomes" id="UP000305848">
    <property type="component" value="Unassembled WGS sequence"/>
</dbReference>
<dbReference type="AlphaFoldDB" id="A0A4U3L0E5"/>
<comment type="caution">
    <text evidence="3">The sequence shown here is derived from an EMBL/GenBank/DDBJ whole genome shotgun (WGS) entry which is preliminary data.</text>
</comment>
<dbReference type="EMBL" id="SZQL01000007">
    <property type="protein sequence ID" value="TKK68561.1"/>
    <property type="molecule type" value="Genomic_DNA"/>
</dbReference>
<gene>
    <name evidence="3" type="ORF">FC093_10590</name>
</gene>
<evidence type="ECO:0000256" key="1">
    <source>
        <dbReference type="SAM" id="SignalP"/>
    </source>
</evidence>
<name>A0A4U3L0E5_9BACT</name>
<dbReference type="InterPro" id="IPR010496">
    <property type="entry name" value="AL/BT2_dom"/>
</dbReference>
<evidence type="ECO:0000259" key="2">
    <source>
        <dbReference type="Pfam" id="PF06439"/>
    </source>
</evidence>
<dbReference type="OrthoDB" id="659240at2"/>
<evidence type="ECO:0000313" key="4">
    <source>
        <dbReference type="Proteomes" id="UP000305848"/>
    </source>
</evidence>
<accession>A0A4U3L0E5</accession>
<sequence length="457" mass="50551">MKTLFAVCFSLSLISIATAQTSPSGWTSLFDGKTLNGWKQAVGTATYTVDNGMIVGATVVGSPNSFLITDKEYGDFILEADIKVEDTTSNSGVQFRSHYNAQGNGGKGKVFGYQFEIDPSARAWSGGLYDEGRRDWLYPMSLHPEAQNAFKLGQFNKVHIECFGNEIKTWLNDVPAAFVVDTVDKSGFIGLQVHSIGNNAQLAGEKIYFKNIRIKTTGIKPAPFPKNVYVVNNIPNSLSNYEKNSGWKLLFDGVDSKGWRGAYKDAFPTSEWVIRDGTITVLSSAGKEGGNAGDIVTLDQYSAFDLSFQFKLTPGANSGVKYFVTLTENNTGSAIGLEYQVLDDSLHPDAKLGKNGDRTMASLYDLIPANKQKRFIHQPGEWNTGRIVVYPNNHVEHYLNGVKVLEYERGSKEFRALVAESKYKIWPNFGEAKQGHILLQDHGNEVSFRSIKIRVMK</sequence>
<proteinExistence type="predicted"/>
<keyword evidence="1" id="KW-0732">Signal</keyword>
<reference evidence="3 4" key="1">
    <citation type="submission" date="2019-05" db="EMBL/GenBank/DDBJ databases">
        <title>Panacibacter sp. strain 17mud1-8 Genome sequencing and assembly.</title>
        <authorList>
            <person name="Chhetri G."/>
        </authorList>
    </citation>
    <scope>NUCLEOTIDE SEQUENCE [LARGE SCALE GENOMIC DNA]</scope>
    <source>
        <strain evidence="3 4">17mud1-8</strain>
    </source>
</reference>
<protein>
    <submittedName>
        <fullName evidence="3">DUF1080 domain-containing protein</fullName>
    </submittedName>
</protein>
<dbReference type="GO" id="GO:0016787">
    <property type="term" value="F:hydrolase activity"/>
    <property type="evidence" value="ECO:0007669"/>
    <property type="project" value="InterPro"/>
</dbReference>
<feature type="signal peptide" evidence="1">
    <location>
        <begin position="1"/>
        <end position="19"/>
    </location>
</feature>
<dbReference type="RefSeq" id="WP_137261749.1">
    <property type="nucleotide sequence ID" value="NZ_SZQL01000007.1"/>
</dbReference>